<dbReference type="SUPFAM" id="SSF55729">
    <property type="entry name" value="Acyl-CoA N-acyltransferases (Nat)"/>
    <property type="match status" value="1"/>
</dbReference>
<dbReference type="InterPro" id="IPR016181">
    <property type="entry name" value="Acyl_CoA_acyltransferase"/>
</dbReference>
<dbReference type="Proteomes" id="UP000272503">
    <property type="component" value="Unassembled WGS sequence"/>
</dbReference>
<gene>
    <name evidence="2" type="ORF">D9V32_08035</name>
</gene>
<evidence type="ECO:0000259" key="1">
    <source>
        <dbReference type="PROSITE" id="PS51186"/>
    </source>
</evidence>
<dbReference type="Gene3D" id="3.40.630.30">
    <property type="match status" value="2"/>
</dbReference>
<comment type="caution">
    <text evidence="2">The sequence shown here is derived from an EMBL/GenBank/DDBJ whole genome shotgun (WGS) entry which is preliminary data.</text>
</comment>
<dbReference type="PROSITE" id="PS51186">
    <property type="entry name" value="GNAT"/>
    <property type="match status" value="1"/>
</dbReference>
<dbReference type="InterPro" id="IPR000182">
    <property type="entry name" value="GNAT_dom"/>
</dbReference>
<evidence type="ECO:0000313" key="2">
    <source>
        <dbReference type="EMBL" id="RLP76095.1"/>
    </source>
</evidence>
<organism evidence="2 3">
    <name type="scientific">Mycetocola tolaasinivorans</name>
    <dbReference type="NCBI Taxonomy" id="76635"/>
    <lineage>
        <taxon>Bacteria</taxon>
        <taxon>Bacillati</taxon>
        <taxon>Actinomycetota</taxon>
        <taxon>Actinomycetes</taxon>
        <taxon>Micrococcales</taxon>
        <taxon>Microbacteriaceae</taxon>
        <taxon>Mycetocola</taxon>
    </lineage>
</organism>
<name>A0A3L7A7N0_9MICO</name>
<dbReference type="PANTHER" id="PTHR42791">
    <property type="entry name" value="GNAT FAMILY ACETYLTRANSFERASE"/>
    <property type="match status" value="1"/>
</dbReference>
<evidence type="ECO:0000313" key="3">
    <source>
        <dbReference type="Proteomes" id="UP000272503"/>
    </source>
</evidence>
<reference evidence="2 3" key="1">
    <citation type="submission" date="2018-10" db="EMBL/GenBank/DDBJ databases">
        <authorList>
            <person name="Li J."/>
        </authorList>
    </citation>
    <scope>NUCLEOTIDE SEQUENCE [LARGE SCALE GENOMIC DNA]</scope>
    <source>
        <strain evidence="2 3">IF 016277</strain>
    </source>
</reference>
<dbReference type="GO" id="GO:0016747">
    <property type="term" value="F:acyltransferase activity, transferring groups other than amino-acyl groups"/>
    <property type="evidence" value="ECO:0007669"/>
    <property type="project" value="InterPro"/>
</dbReference>
<dbReference type="OrthoDB" id="7057833at2"/>
<dbReference type="EMBL" id="RCUX01000005">
    <property type="protein sequence ID" value="RLP76095.1"/>
    <property type="molecule type" value="Genomic_DNA"/>
</dbReference>
<feature type="domain" description="N-acetyltransferase" evidence="1">
    <location>
        <begin position="24"/>
        <end position="171"/>
    </location>
</feature>
<keyword evidence="3" id="KW-1185">Reference proteome</keyword>
<protein>
    <submittedName>
        <fullName evidence="2">GNAT family N-acetyltransferase</fullName>
    </submittedName>
</protein>
<proteinExistence type="predicted"/>
<accession>A0A3L7A7N0</accession>
<dbReference type="AlphaFoldDB" id="A0A3L7A7N0"/>
<dbReference type="RefSeq" id="WP_121648379.1">
    <property type="nucleotide sequence ID" value="NZ_RCUX01000005.1"/>
</dbReference>
<dbReference type="InterPro" id="IPR052523">
    <property type="entry name" value="Trichothecene_AcTrans"/>
</dbReference>
<keyword evidence="2" id="KW-0808">Transferase</keyword>
<sequence length="171" mass="19338">MPSAVPELPIVPADTRALRRGARALLVRVFERDPMWRRLVRWAWARTLVLRYYYGRAVRVAHAEGRIDVVPDASGRLLAAAVWFIPSAGAEDTRTWHLEAVVVDENARGKSLGSRLLRHALEAIDAEGAAATLDASTPDSQRLYQRYDFHPIGPVPVQPWARDLKMRREPR</sequence>
<dbReference type="Pfam" id="PF00583">
    <property type="entry name" value="Acetyltransf_1"/>
    <property type="match status" value="1"/>
</dbReference>
<dbReference type="CDD" id="cd04301">
    <property type="entry name" value="NAT_SF"/>
    <property type="match status" value="1"/>
</dbReference>
<dbReference type="PANTHER" id="PTHR42791:SF1">
    <property type="entry name" value="N-ACETYLTRANSFERASE DOMAIN-CONTAINING PROTEIN"/>
    <property type="match status" value="1"/>
</dbReference>